<proteinExistence type="predicted"/>
<comment type="caution">
    <text evidence="1">The sequence shown here is derived from an EMBL/GenBank/DDBJ whole genome shotgun (WGS) entry which is preliminary data.</text>
</comment>
<gene>
    <name evidence="1" type="ORF">E1B28_008621</name>
</gene>
<evidence type="ECO:0000313" key="1">
    <source>
        <dbReference type="EMBL" id="KAG7092257.1"/>
    </source>
</evidence>
<dbReference type="EMBL" id="CM032185">
    <property type="protein sequence ID" value="KAG7092257.1"/>
    <property type="molecule type" value="Genomic_DNA"/>
</dbReference>
<protein>
    <submittedName>
        <fullName evidence="1">Uncharacterized protein</fullName>
    </submittedName>
</protein>
<accession>A0A9P7RZF1</accession>
<organism evidence="1 2">
    <name type="scientific">Marasmius oreades</name>
    <name type="common">fairy-ring Marasmius</name>
    <dbReference type="NCBI Taxonomy" id="181124"/>
    <lineage>
        <taxon>Eukaryota</taxon>
        <taxon>Fungi</taxon>
        <taxon>Dikarya</taxon>
        <taxon>Basidiomycota</taxon>
        <taxon>Agaricomycotina</taxon>
        <taxon>Agaricomycetes</taxon>
        <taxon>Agaricomycetidae</taxon>
        <taxon>Agaricales</taxon>
        <taxon>Marasmiineae</taxon>
        <taxon>Marasmiaceae</taxon>
        <taxon>Marasmius</taxon>
    </lineage>
</organism>
<dbReference type="KEGG" id="more:E1B28_008621"/>
<dbReference type="AlphaFoldDB" id="A0A9P7RZF1"/>
<name>A0A9P7RZF1_9AGAR</name>
<sequence>MSRNISITTSMRPKLLDKLFFPGTPTSFGLLHFAQKYIPKTPIPATNTICRETWLRDTVLIPIERKAGAVQTHCRRMLLRSPQCGALRNDLGVAALAAFQNRTAFLPTSRKGTQEISRGTKPFIWWDILGRSPKAYPKCLNTTNCINKVIYLYTKYQ</sequence>
<keyword evidence="2" id="KW-1185">Reference proteome</keyword>
<reference evidence="1" key="1">
    <citation type="journal article" date="2021" name="Genome Biol. Evol.">
        <title>The assembled and annotated genome of the fairy-ring fungus Marasmius oreades.</title>
        <authorList>
            <person name="Hiltunen M."/>
            <person name="Ament-Velasquez S.L."/>
            <person name="Johannesson H."/>
        </authorList>
    </citation>
    <scope>NUCLEOTIDE SEQUENCE</scope>
    <source>
        <strain evidence="1">03SP1</strain>
    </source>
</reference>
<dbReference type="RefSeq" id="XP_043008727.1">
    <property type="nucleotide sequence ID" value="XM_043153443.1"/>
</dbReference>
<evidence type="ECO:0000313" key="2">
    <source>
        <dbReference type="Proteomes" id="UP001049176"/>
    </source>
</evidence>
<dbReference type="GeneID" id="66077697"/>
<dbReference type="Proteomes" id="UP001049176">
    <property type="component" value="Chromosome 5"/>
</dbReference>